<evidence type="ECO:0000313" key="11">
    <source>
        <dbReference type="EMBL" id="EAR99644.3"/>
    </source>
</evidence>
<accession>I7M8T7</accession>
<dbReference type="SMART" id="SM00488">
    <property type="entry name" value="DEXDc2"/>
    <property type="match status" value="1"/>
</dbReference>
<feature type="compositionally biased region" description="Basic and acidic residues" evidence="9">
    <location>
        <begin position="1"/>
        <end position="17"/>
    </location>
</feature>
<dbReference type="GO" id="GO:0005524">
    <property type="term" value="F:ATP binding"/>
    <property type="evidence" value="ECO:0007669"/>
    <property type="project" value="UniProtKB-KW"/>
</dbReference>
<keyword evidence="4" id="KW-0347">Helicase</keyword>
<dbReference type="InterPro" id="IPR045028">
    <property type="entry name" value="DinG/Rad3-like"/>
</dbReference>
<dbReference type="AlphaFoldDB" id="I7M8T7"/>
<reference evidence="12" key="1">
    <citation type="journal article" date="2006" name="PLoS Biol.">
        <title>Macronuclear genome sequence of the ciliate Tetrahymena thermophila, a model eukaryote.</title>
        <authorList>
            <person name="Eisen J.A."/>
            <person name="Coyne R.S."/>
            <person name="Wu M."/>
            <person name="Wu D."/>
            <person name="Thiagarajan M."/>
            <person name="Wortman J.R."/>
            <person name="Badger J.H."/>
            <person name="Ren Q."/>
            <person name="Amedeo P."/>
            <person name="Jones K.M."/>
            <person name="Tallon L.J."/>
            <person name="Delcher A.L."/>
            <person name="Salzberg S.L."/>
            <person name="Silva J.C."/>
            <person name="Haas B.J."/>
            <person name="Majoros W.H."/>
            <person name="Farzad M."/>
            <person name="Carlton J.M."/>
            <person name="Smith R.K. Jr."/>
            <person name="Garg J."/>
            <person name="Pearlman R.E."/>
            <person name="Karrer K.M."/>
            <person name="Sun L."/>
            <person name="Manning G."/>
            <person name="Elde N.C."/>
            <person name="Turkewitz A.P."/>
            <person name="Asai D.J."/>
            <person name="Wilkes D.E."/>
            <person name="Wang Y."/>
            <person name="Cai H."/>
            <person name="Collins K."/>
            <person name="Stewart B.A."/>
            <person name="Lee S.R."/>
            <person name="Wilamowska K."/>
            <person name="Weinberg Z."/>
            <person name="Ruzzo W.L."/>
            <person name="Wloga D."/>
            <person name="Gaertig J."/>
            <person name="Frankel J."/>
            <person name="Tsao C.-C."/>
            <person name="Gorovsky M.A."/>
            <person name="Keeling P.J."/>
            <person name="Waller R.F."/>
            <person name="Patron N.J."/>
            <person name="Cherry J.M."/>
            <person name="Stover N.A."/>
            <person name="Krieger C.J."/>
            <person name="del Toro C."/>
            <person name="Ryder H.F."/>
            <person name="Williamson S.C."/>
            <person name="Barbeau R.A."/>
            <person name="Hamilton E.P."/>
            <person name="Orias E."/>
        </authorList>
    </citation>
    <scope>NUCLEOTIDE SEQUENCE [LARGE SCALE GENOMIC DNA]</scope>
    <source>
        <strain evidence="12">SB210</strain>
    </source>
</reference>
<proteinExistence type="predicted"/>
<name>I7M8T7_TETTS</name>
<dbReference type="GO" id="GO:0003678">
    <property type="term" value="F:DNA helicase activity"/>
    <property type="evidence" value="ECO:0007669"/>
    <property type="project" value="InterPro"/>
</dbReference>
<dbReference type="GO" id="GO:0016818">
    <property type="term" value="F:hydrolase activity, acting on acid anhydrides, in phosphorus-containing anhydrides"/>
    <property type="evidence" value="ECO:0007669"/>
    <property type="project" value="InterPro"/>
</dbReference>
<dbReference type="GO" id="GO:0006289">
    <property type="term" value="P:nucleotide-excision repair"/>
    <property type="evidence" value="ECO:0007669"/>
    <property type="project" value="TreeGrafter"/>
</dbReference>
<dbReference type="Pfam" id="PF06733">
    <property type="entry name" value="DEAD_2"/>
    <property type="match status" value="1"/>
</dbReference>
<evidence type="ECO:0000256" key="4">
    <source>
        <dbReference type="ARBA" id="ARBA00022806"/>
    </source>
</evidence>
<dbReference type="eggNOG" id="KOG1131">
    <property type="taxonomic scope" value="Eukaryota"/>
</dbReference>
<keyword evidence="3" id="KW-0378">Hydrolase</keyword>
<organism evidence="11 12">
    <name type="scientific">Tetrahymena thermophila (strain SB210)</name>
    <dbReference type="NCBI Taxonomy" id="312017"/>
    <lineage>
        <taxon>Eukaryota</taxon>
        <taxon>Sar</taxon>
        <taxon>Alveolata</taxon>
        <taxon>Ciliophora</taxon>
        <taxon>Intramacronucleata</taxon>
        <taxon>Oligohymenophorea</taxon>
        <taxon>Hymenostomatida</taxon>
        <taxon>Tetrahymenina</taxon>
        <taxon>Tetrahymenidae</taxon>
        <taxon>Tetrahymena</taxon>
    </lineage>
</organism>
<evidence type="ECO:0000256" key="1">
    <source>
        <dbReference type="ARBA" id="ARBA00022723"/>
    </source>
</evidence>
<protein>
    <submittedName>
        <fullName evidence="11">Type III restriction enzyme, res subunit</fullName>
    </submittedName>
</protein>
<keyword evidence="2" id="KW-0547">Nucleotide-binding</keyword>
<dbReference type="RefSeq" id="XP_001019889.3">
    <property type="nucleotide sequence ID" value="XM_001019889.3"/>
</dbReference>
<sequence length="1025" mass="120740">MELEFAKQDDEKDEKLKSPKKSKHKIVYEQEKEQDNNQQMDAEKDIQQNILEICLQIFPYPEPYSIQIESMKSIIKSLCEKKNLLFQSPTGTGKTLVTICSALAYAIINPNVQVFVLTRTNEQINGFIKEIRKIRNYADISRYSILAGRGSFCLNIDKIKSQIQMLGTRKSKYNKNLSKICNLMKQKLNCNCGKCKTSIIAASNDDIDEPFSIFQRYKQVDINQRSSQNKQDQDQQEKNCYMCPHYRIYQQIKEKKEKETIKMNLHFPQVRSASDQAYTLPDIEDMKKLFQQKNLGCPFYFNKLATQNAKLVFSTYNYVIKQNILASIQNLFKGKVIVIFDEAHNVSEQAEQEQIIKMSNKYFEQFNNTLEKVQKIFQKPQRNEMLQVGQDIRALIQLDIKQESLFLKEQLLKRADKQKQNKSDIQDKNGEADYDNDEDEEKFLQKYKHAKYNSYAVNTEQKLYKRKFNQNILFSSKDLYDLALSTINQSSQVSDDSPQCLQQIQNYIKDSNINKSQIDVESIFKLYQEQRIKEVYYFLDNFQNLFLTIKEKCGFLEKIFDQNNKSQIQQFCKLFSDKEIVKQFEQLKVNDVDSAQKFLGNLEKVFKIILYIKKVIKINTEEDIEQKDQQNKDIQGENIIVKENNNEIYELNINYKNNIKKLGEQIEISYFSKIWHFFYKLLKMRKLHGSQEDPLYLSNHYISLLRIEEQQFIPILQIGCLSASYLFKKIYKKIDISSLILTSGTLEPFELIQKSLGLEFQTYTSPHIIHSQSNLFTQFISSCDGQDICFSMNALKKEKNKNKIFQNSQIVLNKIMSKLNRYSQQVKEKCGIVIFFKSYQMLQQYKYMINMTKNADFKFFEEKRDANDFKIQYSSYKQSIQQNKSNCIFLAVNRGKLSEGIDLKDNLCRAVILFGVPYANLSDPYIICKKTHAQLYLGESQWYQKDAVKVVNQSAGRCIRYKDDWGCIFFLDSQYSLETNINQHISKWILEGQRKIYKDSEDEWIEAYDNFLDMKALEKTDQDQS</sequence>
<dbReference type="InParanoid" id="I7M8T7"/>
<feature type="region of interest" description="Disordered" evidence="9">
    <location>
        <begin position="1"/>
        <end position="41"/>
    </location>
</feature>
<dbReference type="Proteomes" id="UP000009168">
    <property type="component" value="Unassembled WGS sequence"/>
</dbReference>
<dbReference type="PANTHER" id="PTHR11472:SF47">
    <property type="entry name" value="FANCONI ANEMIA GROUP J PROTEIN"/>
    <property type="match status" value="1"/>
</dbReference>
<dbReference type="GO" id="GO:0046872">
    <property type="term" value="F:metal ion binding"/>
    <property type="evidence" value="ECO:0007669"/>
    <property type="project" value="UniProtKB-KW"/>
</dbReference>
<evidence type="ECO:0000256" key="9">
    <source>
        <dbReference type="SAM" id="MobiDB-lite"/>
    </source>
</evidence>
<dbReference type="SMART" id="SM00491">
    <property type="entry name" value="HELICc2"/>
    <property type="match status" value="1"/>
</dbReference>
<evidence type="ECO:0000256" key="2">
    <source>
        <dbReference type="ARBA" id="ARBA00022741"/>
    </source>
</evidence>
<dbReference type="SMART" id="SM00487">
    <property type="entry name" value="DEXDc"/>
    <property type="match status" value="1"/>
</dbReference>
<dbReference type="GeneID" id="7831793"/>
<dbReference type="InterPro" id="IPR027417">
    <property type="entry name" value="P-loop_NTPase"/>
</dbReference>
<dbReference type="GO" id="GO:0005634">
    <property type="term" value="C:nucleus"/>
    <property type="evidence" value="ECO:0007669"/>
    <property type="project" value="TreeGrafter"/>
</dbReference>
<dbReference type="eggNOG" id="KOG1132">
    <property type="taxonomic scope" value="Eukaryota"/>
</dbReference>
<dbReference type="GO" id="GO:0003677">
    <property type="term" value="F:DNA binding"/>
    <property type="evidence" value="ECO:0007669"/>
    <property type="project" value="InterPro"/>
</dbReference>
<feature type="domain" description="Helicase ATP-binding" evidence="10">
    <location>
        <begin position="53"/>
        <end position="412"/>
    </location>
</feature>
<evidence type="ECO:0000256" key="3">
    <source>
        <dbReference type="ARBA" id="ARBA00022801"/>
    </source>
</evidence>
<dbReference type="GO" id="GO:0051536">
    <property type="term" value="F:iron-sulfur cluster binding"/>
    <property type="evidence" value="ECO:0007669"/>
    <property type="project" value="UniProtKB-KW"/>
</dbReference>
<dbReference type="STRING" id="312017.I7M8T7"/>
<evidence type="ECO:0000256" key="8">
    <source>
        <dbReference type="ARBA" id="ARBA00023235"/>
    </source>
</evidence>
<dbReference type="SUPFAM" id="SSF52540">
    <property type="entry name" value="P-loop containing nucleoside triphosphate hydrolases"/>
    <property type="match status" value="1"/>
</dbReference>
<keyword evidence="7" id="KW-0411">Iron-sulfur</keyword>
<evidence type="ECO:0000256" key="7">
    <source>
        <dbReference type="ARBA" id="ARBA00023014"/>
    </source>
</evidence>
<dbReference type="Pfam" id="PF13307">
    <property type="entry name" value="Helicase_C_2"/>
    <property type="match status" value="1"/>
</dbReference>
<evidence type="ECO:0000256" key="6">
    <source>
        <dbReference type="ARBA" id="ARBA00023004"/>
    </source>
</evidence>
<dbReference type="EMBL" id="GG662637">
    <property type="protein sequence ID" value="EAR99644.3"/>
    <property type="molecule type" value="Genomic_DNA"/>
</dbReference>
<keyword evidence="12" id="KW-1185">Reference proteome</keyword>
<evidence type="ECO:0000259" key="10">
    <source>
        <dbReference type="PROSITE" id="PS51193"/>
    </source>
</evidence>
<keyword evidence="5" id="KW-0067">ATP-binding</keyword>
<dbReference type="InterPro" id="IPR006554">
    <property type="entry name" value="Helicase-like_DEXD_c2"/>
</dbReference>
<dbReference type="PANTHER" id="PTHR11472">
    <property type="entry name" value="DNA REPAIR DEAD HELICASE RAD3/XP-D SUBFAMILY MEMBER"/>
    <property type="match status" value="1"/>
</dbReference>
<feature type="compositionally biased region" description="Basic and acidic residues" evidence="9">
    <location>
        <begin position="26"/>
        <end position="41"/>
    </location>
</feature>
<keyword evidence="1" id="KW-0479">Metal-binding</keyword>
<dbReference type="InterPro" id="IPR010614">
    <property type="entry name" value="RAD3-like_helicase_DEAD"/>
</dbReference>
<dbReference type="InterPro" id="IPR014013">
    <property type="entry name" value="Helic_SF1/SF2_ATP-bd_DinG/Rad3"/>
</dbReference>
<feature type="region of interest" description="Disordered" evidence="9">
    <location>
        <begin position="418"/>
        <end position="437"/>
    </location>
</feature>
<evidence type="ECO:0000256" key="5">
    <source>
        <dbReference type="ARBA" id="ARBA00022840"/>
    </source>
</evidence>
<keyword evidence="8" id="KW-0413">Isomerase</keyword>
<dbReference type="Gene3D" id="3.40.50.300">
    <property type="entry name" value="P-loop containing nucleotide triphosphate hydrolases"/>
    <property type="match status" value="2"/>
</dbReference>
<dbReference type="InterPro" id="IPR014001">
    <property type="entry name" value="Helicase_ATP-bd"/>
</dbReference>
<gene>
    <name evidence="11" type="ORF">TTHERM_00586840</name>
</gene>
<dbReference type="InterPro" id="IPR006555">
    <property type="entry name" value="ATP-dep_Helicase_C"/>
</dbReference>
<dbReference type="KEGG" id="tet:TTHERM_00586840"/>
<dbReference type="PROSITE" id="PS51193">
    <property type="entry name" value="HELICASE_ATP_BIND_2"/>
    <property type="match status" value="1"/>
</dbReference>
<keyword evidence="6" id="KW-0408">Iron</keyword>
<evidence type="ECO:0000313" key="12">
    <source>
        <dbReference type="Proteomes" id="UP000009168"/>
    </source>
</evidence>
<feature type="compositionally biased region" description="Basic and acidic residues" evidence="9">
    <location>
        <begin position="418"/>
        <end position="431"/>
    </location>
</feature>
<dbReference type="GO" id="GO:1990918">
    <property type="term" value="P:double-strand break repair involved in meiotic recombination"/>
    <property type="evidence" value="ECO:0007669"/>
    <property type="project" value="TreeGrafter"/>
</dbReference>
<dbReference type="OrthoDB" id="272481at2759"/>